<keyword evidence="2" id="KW-1133">Transmembrane helix</keyword>
<dbReference type="Gene3D" id="2.60.200.20">
    <property type="match status" value="1"/>
</dbReference>
<dbReference type="Pfam" id="PF13365">
    <property type="entry name" value="Trypsin_2"/>
    <property type="match status" value="1"/>
</dbReference>
<gene>
    <name evidence="4" type="ORF">CWD77_13710</name>
</gene>
<keyword evidence="2" id="KW-0472">Membrane</keyword>
<feature type="coiled-coil region" evidence="1">
    <location>
        <begin position="177"/>
        <end position="251"/>
    </location>
</feature>
<protein>
    <recommendedName>
        <fullName evidence="3">FHA domain-containing protein</fullName>
    </recommendedName>
</protein>
<evidence type="ECO:0000256" key="2">
    <source>
        <dbReference type="SAM" id="Phobius"/>
    </source>
</evidence>
<accession>A0A2N0VE79</accession>
<evidence type="ECO:0000313" key="4">
    <source>
        <dbReference type="EMBL" id="PKD42470.1"/>
    </source>
</evidence>
<reference evidence="4 5" key="1">
    <citation type="submission" date="2017-11" db="EMBL/GenBank/DDBJ databases">
        <title>Rhodohalobacter 15182 sp. nov., isolated from a salt lake.</title>
        <authorList>
            <person name="Han S."/>
        </authorList>
    </citation>
    <scope>NUCLEOTIDE SEQUENCE [LARGE SCALE GENOMIC DNA]</scope>
    <source>
        <strain evidence="4 5">15182</strain>
    </source>
</reference>
<sequence>MANRATQSIGTGMKILSGANIPTYTLEYLTSTAKKNQGSFETIVVPYVELGRDSKCGVSFGDDTPTVSRKHAAIERKGDETFIINLSKSNPTLVNGRPVQNKYFLNNGDEIQLSVEGPRLRYNTTKAGTAKIGFTNKMNLVMQQAIKPYKTAAVSFLMIFILAMSGSGYMIYNLTMETDLQRELIAEQNQISRAQADSIASLNARNSDLAENFQISQEQIERDRQRMIREREQFERELAAIEERSQRQLDSLRNVSGGVNYADVIEELKPYVMAMSIKGWVTEFDGERNGYEIQEENIMCTGFLIEGGIFVTARHCIDMYGTSTEEGSFFQANLIEHSGGSASFHFTAQSYDGQFSLEFTNKDFIQDESMDRFIPWEMPNSNGVGSIRIPEYFRGADWAYMQTDYSDGMAFDKPLSENLRNGTDLFVLGYSYGAEYRVEGNLEPYFSTAKVTLSGIQDGTVHVTEAGWDSGNSGGPVLTMNNGVPTAIGLVTGRYQQATISEGGDVIYTPTSIKMVTPLINF</sequence>
<keyword evidence="1" id="KW-0175">Coiled coil</keyword>
<dbReference type="InterPro" id="IPR009003">
    <property type="entry name" value="Peptidase_S1_PA"/>
</dbReference>
<organism evidence="4 5">
    <name type="scientific">Rhodohalobacter barkolensis</name>
    <dbReference type="NCBI Taxonomy" id="2053187"/>
    <lineage>
        <taxon>Bacteria</taxon>
        <taxon>Pseudomonadati</taxon>
        <taxon>Balneolota</taxon>
        <taxon>Balneolia</taxon>
        <taxon>Balneolales</taxon>
        <taxon>Balneolaceae</taxon>
        <taxon>Rhodohalobacter</taxon>
    </lineage>
</organism>
<dbReference type="Pfam" id="PF00498">
    <property type="entry name" value="FHA"/>
    <property type="match status" value="1"/>
</dbReference>
<keyword evidence="5" id="KW-1185">Reference proteome</keyword>
<dbReference type="AlphaFoldDB" id="A0A2N0VE79"/>
<evidence type="ECO:0000313" key="5">
    <source>
        <dbReference type="Proteomes" id="UP000233398"/>
    </source>
</evidence>
<feature type="domain" description="FHA" evidence="3">
    <location>
        <begin position="48"/>
        <end position="99"/>
    </location>
</feature>
<dbReference type="SMART" id="SM00240">
    <property type="entry name" value="FHA"/>
    <property type="match status" value="1"/>
</dbReference>
<dbReference type="EMBL" id="PISP01000006">
    <property type="protein sequence ID" value="PKD42470.1"/>
    <property type="molecule type" value="Genomic_DNA"/>
</dbReference>
<dbReference type="InterPro" id="IPR000253">
    <property type="entry name" value="FHA_dom"/>
</dbReference>
<comment type="caution">
    <text evidence="4">The sequence shown here is derived from an EMBL/GenBank/DDBJ whole genome shotgun (WGS) entry which is preliminary data.</text>
</comment>
<proteinExistence type="predicted"/>
<name>A0A2N0VE79_9BACT</name>
<dbReference type="InterPro" id="IPR043504">
    <property type="entry name" value="Peptidase_S1_PA_chymotrypsin"/>
</dbReference>
<keyword evidence="2" id="KW-0812">Transmembrane</keyword>
<dbReference type="InterPro" id="IPR008984">
    <property type="entry name" value="SMAD_FHA_dom_sf"/>
</dbReference>
<dbReference type="Proteomes" id="UP000233398">
    <property type="component" value="Unassembled WGS sequence"/>
</dbReference>
<dbReference type="CDD" id="cd00060">
    <property type="entry name" value="FHA"/>
    <property type="match status" value="1"/>
</dbReference>
<dbReference type="Gene3D" id="2.40.10.10">
    <property type="entry name" value="Trypsin-like serine proteases"/>
    <property type="match status" value="1"/>
</dbReference>
<dbReference type="PROSITE" id="PS50006">
    <property type="entry name" value="FHA_DOMAIN"/>
    <property type="match status" value="1"/>
</dbReference>
<dbReference type="RefSeq" id="WP_101074154.1">
    <property type="nucleotide sequence ID" value="NZ_PISP01000006.1"/>
</dbReference>
<dbReference type="OrthoDB" id="151099at2"/>
<evidence type="ECO:0000259" key="3">
    <source>
        <dbReference type="PROSITE" id="PS50006"/>
    </source>
</evidence>
<evidence type="ECO:0000256" key="1">
    <source>
        <dbReference type="SAM" id="Coils"/>
    </source>
</evidence>
<feature type="transmembrane region" description="Helical" evidence="2">
    <location>
        <begin position="152"/>
        <end position="172"/>
    </location>
</feature>
<dbReference type="SUPFAM" id="SSF49879">
    <property type="entry name" value="SMAD/FHA domain"/>
    <property type="match status" value="1"/>
</dbReference>
<dbReference type="SUPFAM" id="SSF50494">
    <property type="entry name" value="Trypsin-like serine proteases"/>
    <property type="match status" value="1"/>
</dbReference>